<dbReference type="AlphaFoldDB" id="A0AAE0NFV1"/>
<keyword evidence="1" id="KW-1133">Transmembrane helix</keyword>
<dbReference type="Pfam" id="PF03959">
    <property type="entry name" value="FSH1"/>
    <property type="match status" value="1"/>
</dbReference>
<organism evidence="3 4">
    <name type="scientific">Lasiosphaeria ovina</name>
    <dbReference type="NCBI Taxonomy" id="92902"/>
    <lineage>
        <taxon>Eukaryota</taxon>
        <taxon>Fungi</taxon>
        <taxon>Dikarya</taxon>
        <taxon>Ascomycota</taxon>
        <taxon>Pezizomycotina</taxon>
        <taxon>Sordariomycetes</taxon>
        <taxon>Sordariomycetidae</taxon>
        <taxon>Sordariales</taxon>
        <taxon>Lasiosphaeriaceae</taxon>
        <taxon>Lasiosphaeria</taxon>
    </lineage>
</organism>
<dbReference type="Gene3D" id="3.40.50.1820">
    <property type="entry name" value="alpha/beta hydrolase"/>
    <property type="match status" value="1"/>
</dbReference>
<reference evidence="3" key="1">
    <citation type="journal article" date="2023" name="Mol. Phylogenet. Evol.">
        <title>Genome-scale phylogeny and comparative genomics of the fungal order Sordariales.</title>
        <authorList>
            <person name="Hensen N."/>
            <person name="Bonometti L."/>
            <person name="Westerberg I."/>
            <person name="Brannstrom I.O."/>
            <person name="Guillou S."/>
            <person name="Cros-Aarteil S."/>
            <person name="Calhoun S."/>
            <person name="Haridas S."/>
            <person name="Kuo A."/>
            <person name="Mondo S."/>
            <person name="Pangilinan J."/>
            <person name="Riley R."/>
            <person name="LaButti K."/>
            <person name="Andreopoulos B."/>
            <person name="Lipzen A."/>
            <person name="Chen C."/>
            <person name="Yan M."/>
            <person name="Daum C."/>
            <person name="Ng V."/>
            <person name="Clum A."/>
            <person name="Steindorff A."/>
            <person name="Ohm R.A."/>
            <person name="Martin F."/>
            <person name="Silar P."/>
            <person name="Natvig D.O."/>
            <person name="Lalanne C."/>
            <person name="Gautier V."/>
            <person name="Ament-Velasquez S.L."/>
            <person name="Kruys A."/>
            <person name="Hutchinson M.I."/>
            <person name="Powell A.J."/>
            <person name="Barry K."/>
            <person name="Miller A.N."/>
            <person name="Grigoriev I.V."/>
            <person name="Debuchy R."/>
            <person name="Gladieux P."/>
            <person name="Hiltunen Thoren M."/>
            <person name="Johannesson H."/>
        </authorList>
    </citation>
    <scope>NUCLEOTIDE SEQUENCE</scope>
    <source>
        <strain evidence="3">CBS 958.72</strain>
    </source>
</reference>
<gene>
    <name evidence="3" type="ORF">B0T24DRAFT_676441</name>
</gene>
<accession>A0AAE0NFV1</accession>
<evidence type="ECO:0000313" key="3">
    <source>
        <dbReference type="EMBL" id="KAK3380776.1"/>
    </source>
</evidence>
<protein>
    <recommendedName>
        <fullName evidence="2">Serine hydrolase domain-containing protein</fullName>
    </recommendedName>
</protein>
<reference evidence="3" key="2">
    <citation type="submission" date="2023-06" db="EMBL/GenBank/DDBJ databases">
        <authorList>
            <consortium name="Lawrence Berkeley National Laboratory"/>
            <person name="Haridas S."/>
            <person name="Hensen N."/>
            <person name="Bonometti L."/>
            <person name="Westerberg I."/>
            <person name="Brannstrom I.O."/>
            <person name="Guillou S."/>
            <person name="Cros-Aarteil S."/>
            <person name="Calhoun S."/>
            <person name="Kuo A."/>
            <person name="Mondo S."/>
            <person name="Pangilinan J."/>
            <person name="Riley R."/>
            <person name="Labutti K."/>
            <person name="Andreopoulos B."/>
            <person name="Lipzen A."/>
            <person name="Chen C."/>
            <person name="Yanf M."/>
            <person name="Daum C."/>
            <person name="Ng V."/>
            <person name="Clum A."/>
            <person name="Steindorff A."/>
            <person name="Ohm R."/>
            <person name="Martin F."/>
            <person name="Silar P."/>
            <person name="Natvig D."/>
            <person name="Lalanne C."/>
            <person name="Gautier V."/>
            <person name="Ament-Velasquez S.L."/>
            <person name="Kruys A."/>
            <person name="Hutchinson M.I."/>
            <person name="Powell A.J."/>
            <person name="Barry K."/>
            <person name="Miller A.N."/>
            <person name="Grigoriev I.V."/>
            <person name="Debuchy R."/>
            <person name="Gladieux P."/>
            <person name="Thoren M.H."/>
            <person name="Johannesson H."/>
        </authorList>
    </citation>
    <scope>NUCLEOTIDE SEQUENCE</scope>
    <source>
        <strain evidence="3">CBS 958.72</strain>
    </source>
</reference>
<name>A0AAE0NFV1_9PEZI</name>
<proteinExistence type="predicted"/>
<evidence type="ECO:0000256" key="1">
    <source>
        <dbReference type="SAM" id="Phobius"/>
    </source>
</evidence>
<dbReference type="InterPro" id="IPR005645">
    <property type="entry name" value="FSH-like_dom"/>
</dbReference>
<dbReference type="EMBL" id="JAULSN010000002">
    <property type="protein sequence ID" value="KAK3380776.1"/>
    <property type="molecule type" value="Genomic_DNA"/>
</dbReference>
<comment type="caution">
    <text evidence="3">The sequence shown here is derived from an EMBL/GenBank/DDBJ whole genome shotgun (WGS) entry which is preliminary data.</text>
</comment>
<feature type="transmembrane region" description="Helical" evidence="1">
    <location>
        <begin position="49"/>
        <end position="69"/>
    </location>
</feature>
<evidence type="ECO:0000313" key="4">
    <source>
        <dbReference type="Proteomes" id="UP001287356"/>
    </source>
</evidence>
<dbReference type="Proteomes" id="UP001287356">
    <property type="component" value="Unassembled WGS sequence"/>
</dbReference>
<dbReference type="InterPro" id="IPR029058">
    <property type="entry name" value="AB_hydrolase_fold"/>
</dbReference>
<sequence length="205" mass="22281">MYGTFPAALAPGVRDLMRANQQCYSYFDGTAAGGMDAVNRFGDYVAAHGSFYTVLAFSLGGALVSAFLLRPDTGNERLQQAKHQIRSVAFINSIMPSAWDELESNGDGQVTVLRAAMVAAENSFIDIPTVHAWSSKDVHYPGIGSQIMLMCREECRVEVKHSAGLRVPMQNEAAVLASAVRSESYDRVVSVRAKKKREGMSVAEI</sequence>
<keyword evidence="1" id="KW-0812">Transmembrane</keyword>
<feature type="domain" description="Serine hydrolase" evidence="2">
    <location>
        <begin position="33"/>
        <end position="172"/>
    </location>
</feature>
<keyword evidence="1" id="KW-0472">Membrane</keyword>
<evidence type="ECO:0000259" key="2">
    <source>
        <dbReference type="Pfam" id="PF03959"/>
    </source>
</evidence>
<keyword evidence="4" id="KW-1185">Reference proteome</keyword>